<dbReference type="InterPro" id="IPR051266">
    <property type="entry name" value="CLCR"/>
</dbReference>
<evidence type="ECO:0000259" key="1">
    <source>
        <dbReference type="PROSITE" id="PS50234"/>
    </source>
</evidence>
<evidence type="ECO:0000313" key="3">
    <source>
        <dbReference type="Proteomes" id="UP000027153"/>
    </source>
</evidence>
<feature type="domain" description="VWFA" evidence="1">
    <location>
        <begin position="635"/>
        <end position="804"/>
    </location>
</feature>
<dbReference type="Proteomes" id="UP000027153">
    <property type="component" value="Unassembled WGS sequence"/>
</dbReference>
<dbReference type="OrthoDB" id="3296at2157"/>
<dbReference type="PANTHER" id="PTHR10579">
    <property type="entry name" value="CALCIUM-ACTIVATED CHLORIDE CHANNEL REGULATOR"/>
    <property type="match status" value="1"/>
</dbReference>
<dbReference type="PROSITE" id="PS50234">
    <property type="entry name" value="VWFA"/>
    <property type="match status" value="1"/>
</dbReference>
<dbReference type="EMBL" id="JMIY01000006">
    <property type="protein sequence ID" value="KCZ71275.1"/>
    <property type="molecule type" value="Genomic_DNA"/>
</dbReference>
<proteinExistence type="predicted"/>
<dbReference type="Gene3D" id="2.60.40.10">
    <property type="entry name" value="Immunoglobulins"/>
    <property type="match status" value="1"/>
</dbReference>
<dbReference type="SMART" id="SM00327">
    <property type="entry name" value="VWA"/>
    <property type="match status" value="1"/>
</dbReference>
<keyword evidence="3" id="KW-1185">Reference proteome</keyword>
<gene>
    <name evidence="2" type="ORF">ANME2D_02477</name>
</gene>
<dbReference type="RefSeq" id="WP_048092040.1">
    <property type="nucleotide sequence ID" value="NZ_JMIY01000006.1"/>
</dbReference>
<dbReference type="Pfam" id="PF00092">
    <property type="entry name" value="VWA"/>
    <property type="match status" value="1"/>
</dbReference>
<dbReference type="PANTHER" id="PTHR10579:SF43">
    <property type="entry name" value="ZINC FINGER (C3HC4-TYPE RING FINGER) FAMILY PROTEIN"/>
    <property type="match status" value="1"/>
</dbReference>
<comment type="caution">
    <text evidence="2">The sequence shown here is derived from an EMBL/GenBank/DDBJ whole genome shotgun (WGS) entry which is preliminary data.</text>
</comment>
<dbReference type="PATRIC" id="fig|1392998.3.peg.2468"/>
<dbReference type="InterPro" id="IPR008964">
    <property type="entry name" value="Invasin/intimin_cell_adhesion"/>
</dbReference>
<dbReference type="InterPro" id="IPR036465">
    <property type="entry name" value="vWFA_dom_sf"/>
</dbReference>
<name>A0A062V7A3_9EURY</name>
<dbReference type="Gene3D" id="2.60.40.1930">
    <property type="match status" value="1"/>
</dbReference>
<dbReference type="SUPFAM" id="SSF53300">
    <property type="entry name" value="vWA-like"/>
    <property type="match status" value="1"/>
</dbReference>
<dbReference type="NCBIfam" id="NF041523">
    <property type="entry name" value="post_COAP_1"/>
    <property type="match status" value="1"/>
</dbReference>
<dbReference type="InterPro" id="IPR013783">
    <property type="entry name" value="Ig-like_fold"/>
</dbReference>
<reference evidence="2 3" key="1">
    <citation type="journal article" date="2013" name="Nature">
        <title>Anaerobic oxidation of methane coupled to nitrate reduction in a novel archaeal lineage.</title>
        <authorList>
            <person name="Haroon M.F."/>
            <person name="Hu S."/>
            <person name="Shi Y."/>
            <person name="Imelfort M."/>
            <person name="Keller J."/>
            <person name="Hugenholtz P."/>
            <person name="Yuan Z."/>
            <person name="Tyson G.W."/>
        </authorList>
    </citation>
    <scope>NUCLEOTIDE SEQUENCE [LARGE SCALE GENOMIC DNA]</scope>
    <source>
        <strain evidence="2 3">ANME-2d</strain>
    </source>
</reference>
<evidence type="ECO:0000313" key="2">
    <source>
        <dbReference type="EMBL" id="KCZ71275.1"/>
    </source>
</evidence>
<dbReference type="InterPro" id="IPR002035">
    <property type="entry name" value="VWF_A"/>
</dbReference>
<accession>A0A062V7A3</accession>
<dbReference type="NCBIfam" id="NF041940">
    <property type="entry name" value="choice_anch_X"/>
    <property type="match status" value="1"/>
</dbReference>
<dbReference type="CDD" id="cd00198">
    <property type="entry name" value="vWFA"/>
    <property type="match status" value="1"/>
</dbReference>
<dbReference type="Gene3D" id="3.40.50.410">
    <property type="entry name" value="von Willebrand factor, type A domain"/>
    <property type="match status" value="1"/>
</dbReference>
<sequence>MNKIKSLEKYALVLVLITVGWILPAAAIHQNLNIEYNNTGHSSKLAAPMSVNLSVLEISSLNKEVNLMFSVTSLEYAPNSTIQILLPEGVLLVSGDLSWNGNINRNETVKLNASIKVVREGNYIIKATARSYQQDYVFGTTDALFISISEETATVSKKQPVLQRSPMEERIGESNFTYVSNQIPHNSTVTVSGRFLYNDDRGNPQPIKRATVRLFDVDAGVEQELATNTTDDQGNYQFDPVNNVDEDGTTLDIFVRVYANGLVANIVDNNHNTYAFRTNQSNNVSSGPINIGTTTSPVADAGSYNIYSILTEGYKYVTDQGYTPPQVTVIWFPGNTDGTYVDSNTLEIHILGGVTDTDEWDEDVILHEYGHFIMRSVYGEWIPNSGGHHGWNQSVSVSLAFSEGWATFFQSAVQNDEIYTDTSDGSTVLIQHSLELQTPIGEDVEGAVAGTLWDIYDPANEPTDQLALGFDEIWDVLRNYQTNNHHVYNIHEFWDGWFFRCNNNEVEMKSIFNSHGMPDYQYPHAINIISPIQSTPLSAGAYDNPSHIQVTVEARKGDTPITGLIKDNFTIKIGEKTATVSLIDTSIPGRYVFDVTPPQQESPRKYDLEVILNYKGITITDTEQEAVIYTKGKADVMLIIDRSGSMGGRAITDAKNSAKLFTDYMRDGDKEGVVSFASSARYDYHLTELTPEVKTTIKNKIDGIYASGGTAIGYGLRYGYNDLLAYGDVTYPWAMVLLSDGYHNTGEHPNNVLPAIKSQNIKVYTIGLGSYVDKNLMEIIASETGGKYYYSPTSSQLQEIYNSIVGEVIGWGTVLKRSFTILLNQIINIPVWIDQKIKEATFGISWGGSDVDLVLYKPDGSRIDPSVAATDPDIEYVAGPTYKFYRVNNPDPGEWNMEITGKDIPAGGEKVTAIVRASTRLSMSLSTDKDQYNQGETVKITASLTEDGSPIVNANVNANITLPGGSTENIILYDDGGHGDGAANDGVYANYFVNTLRVGDYKIEASATGITSEGDRFSREAEETFKVVQGQGLITLLPDTWTETASTGQQISKTFIVDDPPGTGLFPVNENLYAEYDGNYYLVYNETSIGGEPDYIISANPGPNPQVSKWVSITATSLKTASGDVIYATNITIEPNLLEVPLAGSKQFNATINVPQDAKAGTYSGRIVATAITGSDSIDVTLTVMNGATKLEYIGDLTAQYSDPVTLRAQLNDSGNNNPISGKSINFTLGAQTATATTGPDGIASATLKLNQPAGSYDVKAEFAGDANYSSSNDTKPFSITSEDVNVAYTGDTIVPKSAGSINLRATLNEIDTDYGDLTKVKVNFTIYKSSDLSYSNPVAIVPGVASVSVTSSGTGVGTAQATINNLPVDDYMVIARIVPNDYYSPSTSSPTPLIVYEPTGKFTTGGGWINDSTGSRGSFGFTVRYNKKDKVQGNSVYVYRQNGFDYIVKSNAWIGLAIKGSTSSFQGKAALQIYDPTTGLLQPESSGNFQFTVEAVDNEASGSPDTYKITVLDKDGLVYHSATGELQGGNIVIHEK</sequence>
<protein>
    <submittedName>
        <fullName evidence="2">Mg-chelatase subunit ChlD</fullName>
    </submittedName>
</protein>
<organism evidence="2 3">
    <name type="scientific">Candidatus Methanoperedens nitratireducens</name>
    <dbReference type="NCBI Taxonomy" id="1392998"/>
    <lineage>
        <taxon>Archaea</taxon>
        <taxon>Methanobacteriati</taxon>
        <taxon>Methanobacteriota</taxon>
        <taxon>Stenosarchaea group</taxon>
        <taxon>Methanomicrobia</taxon>
        <taxon>Methanosarcinales</taxon>
        <taxon>ANME-2 cluster</taxon>
        <taxon>Candidatus Methanoperedentaceae</taxon>
        <taxon>Candidatus Methanoperedens</taxon>
    </lineage>
</organism>
<dbReference type="SUPFAM" id="SSF49373">
    <property type="entry name" value="Invasin/intimin cell-adhesion fragments"/>
    <property type="match status" value="1"/>
</dbReference>